<dbReference type="InterPro" id="IPR007263">
    <property type="entry name" value="DCC1-like"/>
</dbReference>
<comment type="caution">
    <text evidence="1">The sequence shown here is derived from an EMBL/GenBank/DDBJ whole genome shotgun (WGS) entry which is preliminary data.</text>
</comment>
<reference evidence="1 2" key="1">
    <citation type="submission" date="2023-04" db="EMBL/GenBank/DDBJ databases">
        <title>A long-awaited taxogenomic arrangement of the family Halomonadaceae.</title>
        <authorList>
            <person name="De La Haba R."/>
            <person name="Chuvochina M."/>
            <person name="Wittouck S."/>
            <person name="Arahal D.R."/>
            <person name="Sanchez-Porro C."/>
            <person name="Hugenholtz P."/>
            <person name="Ventosa A."/>
        </authorList>
    </citation>
    <scope>NUCLEOTIDE SEQUENCE [LARGE SCALE GENOMIC DNA]</scope>
    <source>
        <strain evidence="1 2">DSM 21020</strain>
    </source>
</reference>
<dbReference type="PANTHER" id="PTHR33639">
    <property type="entry name" value="THIOL-DISULFIDE OXIDOREDUCTASE DCC"/>
    <property type="match status" value="1"/>
</dbReference>
<dbReference type="InterPro" id="IPR052927">
    <property type="entry name" value="DCC_oxidoreductase"/>
</dbReference>
<keyword evidence="2" id="KW-1185">Reference proteome</keyword>
<dbReference type="EMBL" id="JARWAN010000026">
    <property type="protein sequence ID" value="MDR5900061.1"/>
    <property type="molecule type" value="Genomic_DNA"/>
</dbReference>
<dbReference type="Pfam" id="PF04134">
    <property type="entry name" value="DCC1-like"/>
    <property type="match status" value="1"/>
</dbReference>
<accession>A0ABU1H6Z2</accession>
<organism evidence="1 2">
    <name type="scientific">Vreelandella vilamensis</name>
    <dbReference type="NCBI Taxonomy" id="531309"/>
    <lineage>
        <taxon>Bacteria</taxon>
        <taxon>Pseudomonadati</taxon>
        <taxon>Pseudomonadota</taxon>
        <taxon>Gammaproteobacteria</taxon>
        <taxon>Oceanospirillales</taxon>
        <taxon>Halomonadaceae</taxon>
        <taxon>Vreelandella</taxon>
    </lineage>
</organism>
<evidence type="ECO:0000313" key="1">
    <source>
        <dbReference type="EMBL" id="MDR5900061.1"/>
    </source>
</evidence>
<dbReference type="RefSeq" id="WP_309656937.1">
    <property type="nucleotide sequence ID" value="NZ_JARWAN010000026.1"/>
</dbReference>
<name>A0ABU1H6Z2_9GAMM</name>
<evidence type="ECO:0000313" key="2">
    <source>
        <dbReference type="Proteomes" id="UP001254564"/>
    </source>
</evidence>
<dbReference type="PANTHER" id="PTHR33639:SF2">
    <property type="entry name" value="DUF393 DOMAIN-CONTAINING PROTEIN"/>
    <property type="match status" value="1"/>
</dbReference>
<dbReference type="Proteomes" id="UP001254564">
    <property type="component" value="Unassembled WGS sequence"/>
</dbReference>
<proteinExistence type="predicted"/>
<protein>
    <submittedName>
        <fullName evidence="1">DCC1-like thiol-disulfide oxidoreductase family protein</fullName>
    </submittedName>
</protein>
<sequence>MKNLPPYMGEHDQVVLFDSVCKLCNGWAKFLIRHDPQRAFRLASVQSPQGQALLQWFGLPTDEYETLVLIRQGRPCLCSVRGHHSHLLESGPAMETRRGCLADPETSS</sequence>
<gene>
    <name evidence="1" type="ORF">QC823_13830</name>
</gene>